<dbReference type="SUPFAM" id="SSF55729">
    <property type="entry name" value="Acyl-CoA N-acyltransferases (Nat)"/>
    <property type="match status" value="1"/>
</dbReference>
<dbReference type="OrthoDB" id="9803233at2"/>
<gene>
    <name evidence="4" type="ORF">SAMN04488563_0302</name>
</gene>
<dbReference type="PROSITE" id="PS51186">
    <property type="entry name" value="GNAT"/>
    <property type="match status" value="1"/>
</dbReference>
<dbReference type="GO" id="GO:0016747">
    <property type="term" value="F:acyltransferase activity, transferring groups other than amino-acyl groups"/>
    <property type="evidence" value="ECO:0007669"/>
    <property type="project" value="InterPro"/>
</dbReference>
<keyword evidence="2" id="KW-0012">Acyltransferase</keyword>
<evidence type="ECO:0000313" key="4">
    <source>
        <dbReference type="EMBL" id="SDU14811.1"/>
    </source>
</evidence>
<evidence type="ECO:0000313" key="5">
    <source>
        <dbReference type="Proteomes" id="UP000182977"/>
    </source>
</evidence>
<dbReference type="RefSeq" id="WP_046772875.1">
    <property type="nucleotide sequence ID" value="NZ_LBMC01000083.1"/>
</dbReference>
<accession>A0A1H2G5G4</accession>
<evidence type="ECO:0000256" key="1">
    <source>
        <dbReference type="ARBA" id="ARBA00022679"/>
    </source>
</evidence>
<evidence type="ECO:0000259" key="3">
    <source>
        <dbReference type="PROSITE" id="PS51186"/>
    </source>
</evidence>
<dbReference type="Pfam" id="PF00583">
    <property type="entry name" value="Acetyltransf_1"/>
    <property type="match status" value="1"/>
</dbReference>
<evidence type="ECO:0000256" key="2">
    <source>
        <dbReference type="ARBA" id="ARBA00023315"/>
    </source>
</evidence>
<dbReference type="InterPro" id="IPR000182">
    <property type="entry name" value="GNAT_dom"/>
</dbReference>
<proteinExistence type="predicted"/>
<sequence>MRIAVDDLRGAEIAAFLDEHVREMLSITPPESKHALDLDGLRRPEVTFWVVRDDDGDIVGCGAIKRLDDRHAELKSMRTAVARKRSGIASLLVGHIVDEARRMGYRRLSLETGSDEFFLPARRLYEKFGFGYCEPFADYVPDPLSVFMTRTLWANRDEIGDVT</sequence>
<reference evidence="5" key="1">
    <citation type="submission" date="2016-10" db="EMBL/GenBank/DDBJ databases">
        <authorList>
            <person name="Varghese N."/>
            <person name="Submissions S."/>
        </authorList>
    </citation>
    <scope>NUCLEOTIDE SEQUENCE [LARGE SCALE GENOMIC DNA]</scope>
    <source>
        <strain evidence="5">DSM 45079</strain>
    </source>
</reference>
<dbReference type="AlphaFoldDB" id="A0A1H2G5G4"/>
<dbReference type="Gene3D" id="3.40.630.30">
    <property type="match status" value="1"/>
</dbReference>
<keyword evidence="1 4" id="KW-0808">Transferase</keyword>
<dbReference type="STRING" id="419479.SAMN04488563_0302"/>
<dbReference type="PANTHER" id="PTHR43877">
    <property type="entry name" value="AMINOALKYLPHOSPHONATE N-ACETYLTRANSFERASE-RELATED-RELATED"/>
    <property type="match status" value="1"/>
</dbReference>
<dbReference type="PANTHER" id="PTHR43877:SF5">
    <property type="entry name" value="BLL8307 PROTEIN"/>
    <property type="match status" value="1"/>
</dbReference>
<protein>
    <submittedName>
        <fullName evidence="4">Putative acetyltransferase</fullName>
    </submittedName>
</protein>
<dbReference type="InterPro" id="IPR016181">
    <property type="entry name" value="Acyl_CoA_acyltransferase"/>
</dbReference>
<feature type="domain" description="N-acetyltransferase" evidence="3">
    <location>
        <begin position="3"/>
        <end position="153"/>
    </location>
</feature>
<organism evidence="4 5">
    <name type="scientific">Jiangella alkaliphila</name>
    <dbReference type="NCBI Taxonomy" id="419479"/>
    <lineage>
        <taxon>Bacteria</taxon>
        <taxon>Bacillati</taxon>
        <taxon>Actinomycetota</taxon>
        <taxon>Actinomycetes</taxon>
        <taxon>Jiangellales</taxon>
        <taxon>Jiangellaceae</taxon>
        <taxon>Jiangella</taxon>
    </lineage>
</organism>
<dbReference type="CDD" id="cd04301">
    <property type="entry name" value="NAT_SF"/>
    <property type="match status" value="1"/>
</dbReference>
<keyword evidence="5" id="KW-1185">Reference proteome</keyword>
<name>A0A1H2G5G4_9ACTN</name>
<dbReference type="EMBL" id="LT629791">
    <property type="protein sequence ID" value="SDU14811.1"/>
    <property type="molecule type" value="Genomic_DNA"/>
</dbReference>
<dbReference type="InterPro" id="IPR050832">
    <property type="entry name" value="Bact_Acetyltransf"/>
</dbReference>
<dbReference type="Proteomes" id="UP000182977">
    <property type="component" value="Chromosome I"/>
</dbReference>